<reference evidence="1" key="1">
    <citation type="submission" date="2014-12" db="EMBL/GenBank/DDBJ databases">
        <title>Insight into the proteome of Arion vulgaris.</title>
        <authorList>
            <person name="Aradska J."/>
            <person name="Bulat T."/>
            <person name="Smidak R."/>
            <person name="Sarate P."/>
            <person name="Gangsoo J."/>
            <person name="Sialana F."/>
            <person name="Bilban M."/>
            <person name="Lubec G."/>
        </authorList>
    </citation>
    <scope>NUCLEOTIDE SEQUENCE</scope>
    <source>
        <tissue evidence="1">Skin</tissue>
    </source>
</reference>
<proteinExistence type="predicted"/>
<gene>
    <name evidence="1" type="primary">ORF193228</name>
</gene>
<organism evidence="1">
    <name type="scientific">Arion vulgaris</name>
    <dbReference type="NCBI Taxonomy" id="1028688"/>
    <lineage>
        <taxon>Eukaryota</taxon>
        <taxon>Metazoa</taxon>
        <taxon>Spiralia</taxon>
        <taxon>Lophotrochozoa</taxon>
        <taxon>Mollusca</taxon>
        <taxon>Gastropoda</taxon>
        <taxon>Heterobranchia</taxon>
        <taxon>Euthyneura</taxon>
        <taxon>Panpulmonata</taxon>
        <taxon>Eupulmonata</taxon>
        <taxon>Stylommatophora</taxon>
        <taxon>Helicina</taxon>
        <taxon>Arionoidea</taxon>
        <taxon>Arionidae</taxon>
        <taxon>Arion</taxon>
    </lineage>
</organism>
<protein>
    <submittedName>
        <fullName evidence="1">Uncharacterized protein</fullName>
    </submittedName>
</protein>
<sequence length="84" mass="9092">ASQRLTPEVTEAADTVDTKKKADLTKVDHRGDEKLYLRSAHKSPCFKSLDILTLGGGKTGLEKRKRILQITSLSGLHSSCAAAK</sequence>
<feature type="non-terminal residue" evidence="1">
    <location>
        <position position="1"/>
    </location>
</feature>
<dbReference type="EMBL" id="HACG01046435">
    <property type="protein sequence ID" value="CEK93300.1"/>
    <property type="molecule type" value="Transcribed_RNA"/>
</dbReference>
<accession>A0A0B7BM94</accession>
<evidence type="ECO:0000313" key="1">
    <source>
        <dbReference type="EMBL" id="CEK93300.1"/>
    </source>
</evidence>
<name>A0A0B7BM94_9EUPU</name>
<dbReference type="AlphaFoldDB" id="A0A0B7BM94"/>